<feature type="coiled-coil region" evidence="2">
    <location>
        <begin position="44"/>
        <end position="71"/>
    </location>
</feature>
<name>A0A7C9RC94_9HYPH</name>
<feature type="domain" description="Phage capsid-like C-terminal" evidence="3">
    <location>
        <begin position="121"/>
        <end position="396"/>
    </location>
</feature>
<reference evidence="4 5" key="1">
    <citation type="submission" date="2020-02" db="EMBL/GenBank/DDBJ databases">
        <title>Genome sequence of the type strain CGMCC 1.15528 of Mesorhizobium zhangyense.</title>
        <authorList>
            <person name="Gao J."/>
            <person name="Sun J."/>
        </authorList>
    </citation>
    <scope>NUCLEOTIDE SEQUENCE [LARGE SCALE GENOMIC DNA]</scope>
    <source>
        <strain evidence="4 5">CGMCC 1.15528</strain>
    </source>
</reference>
<dbReference type="AlphaFoldDB" id="A0A7C9RC94"/>
<gene>
    <name evidence="4" type="ORF">G6N74_28385</name>
</gene>
<evidence type="ECO:0000256" key="2">
    <source>
        <dbReference type="SAM" id="Coils"/>
    </source>
</evidence>
<dbReference type="Pfam" id="PF05065">
    <property type="entry name" value="Phage_capsid"/>
    <property type="match status" value="1"/>
</dbReference>
<dbReference type="InterPro" id="IPR054612">
    <property type="entry name" value="Phage_capsid-like_C"/>
</dbReference>
<dbReference type="SUPFAM" id="SSF56563">
    <property type="entry name" value="Major capsid protein gp5"/>
    <property type="match status" value="1"/>
</dbReference>
<evidence type="ECO:0000259" key="3">
    <source>
        <dbReference type="Pfam" id="PF05065"/>
    </source>
</evidence>
<dbReference type="Gene3D" id="3.30.2400.10">
    <property type="entry name" value="Major capsid protein gp5"/>
    <property type="match status" value="1"/>
</dbReference>
<evidence type="ECO:0000313" key="4">
    <source>
        <dbReference type="EMBL" id="NGN44979.1"/>
    </source>
</evidence>
<dbReference type="InterPro" id="IPR024455">
    <property type="entry name" value="Phage_capsid"/>
</dbReference>
<protein>
    <submittedName>
        <fullName evidence="4">Phage major capsid protein</fullName>
    </submittedName>
</protein>
<organism evidence="4 5">
    <name type="scientific">Mesorhizobium zhangyense</name>
    <dbReference type="NCBI Taxonomy" id="1776730"/>
    <lineage>
        <taxon>Bacteria</taxon>
        <taxon>Pseudomonadati</taxon>
        <taxon>Pseudomonadota</taxon>
        <taxon>Alphaproteobacteria</taxon>
        <taxon>Hyphomicrobiales</taxon>
        <taxon>Phyllobacteriaceae</taxon>
        <taxon>Mesorhizobium</taxon>
    </lineage>
</organism>
<keyword evidence="5" id="KW-1185">Reference proteome</keyword>
<sequence length="401" mass="43390">MDATEIKSLIEEQGRAFEAFKAEHNAALADVKKGTEDVVRTDKVERINTAVSDLQAALDEQAAKLAALQTSGAQTEADKPVNAAYNAAFDKFFREGDERELRAAIKSAPKADLNIGTPAEGGYFAPVEWDRTVVDALKIVSAMRGIATVQQVSSNAFTKVYNDRDTASGWVGETAARPKTGHPELASETFTLGEIYANPAATQRILDDSLINIETWLSNEVQTEFAYQEGVAFVSGDGTNKPRGLLDYQSAGDHPFGAIPTVKSGAAAALKLEGLVDLVYDLPSERTPNARFTMNRKTQGAIRKIKDGNGNFIWQPGLQAGQPANVLGFPVTELAAMQDVAAGNIPIIFGDFSGYLVLDRLGVRVLRDPFTNKPFVQFYTTKRVGGGVVDPTVFRYHKIEA</sequence>
<dbReference type="Gene3D" id="3.30.2320.10">
    <property type="entry name" value="hypothetical protein PF0899 domain"/>
    <property type="match status" value="1"/>
</dbReference>
<dbReference type="Proteomes" id="UP000481252">
    <property type="component" value="Unassembled WGS sequence"/>
</dbReference>
<accession>A0A7C9RC94</accession>
<proteinExistence type="predicted"/>
<dbReference type="NCBIfam" id="TIGR01554">
    <property type="entry name" value="major_cap_HK97"/>
    <property type="match status" value="1"/>
</dbReference>
<comment type="caution">
    <text evidence="4">The sequence shown here is derived from an EMBL/GenBank/DDBJ whole genome shotgun (WGS) entry which is preliminary data.</text>
</comment>
<keyword evidence="2" id="KW-0175">Coiled coil</keyword>
<dbReference type="RefSeq" id="WP_165121355.1">
    <property type="nucleotide sequence ID" value="NZ_JAAKZG010000023.1"/>
</dbReference>
<evidence type="ECO:0000313" key="5">
    <source>
        <dbReference type="Proteomes" id="UP000481252"/>
    </source>
</evidence>
<comment type="subcellular location">
    <subcellularLocation>
        <location evidence="1">Virion</location>
    </subcellularLocation>
</comment>
<evidence type="ECO:0000256" key="1">
    <source>
        <dbReference type="ARBA" id="ARBA00004328"/>
    </source>
</evidence>
<dbReference type="EMBL" id="JAAKZG010000023">
    <property type="protein sequence ID" value="NGN44979.1"/>
    <property type="molecule type" value="Genomic_DNA"/>
</dbReference>